<feature type="region of interest" description="Disordered" evidence="1">
    <location>
        <begin position="1"/>
        <end position="192"/>
    </location>
</feature>
<gene>
    <name evidence="2" type="ORF">BHM03_00011311</name>
</gene>
<feature type="compositionally biased region" description="Basic residues" evidence="1">
    <location>
        <begin position="27"/>
        <end position="42"/>
    </location>
</feature>
<name>A0A445MDE2_ENSVE</name>
<feature type="region of interest" description="Disordered" evidence="1">
    <location>
        <begin position="226"/>
        <end position="246"/>
    </location>
</feature>
<protein>
    <submittedName>
        <fullName evidence="2">Uncharacterized protein</fullName>
    </submittedName>
</protein>
<reference evidence="2" key="1">
    <citation type="journal article" date="2018" name="Data Brief">
        <title>Genome sequence data from 17 accessions of Ensete ventricosum, a staple food crop for millions in Ethiopia.</title>
        <authorList>
            <person name="Yemataw Z."/>
            <person name="Muzemil S."/>
            <person name="Ambachew D."/>
            <person name="Tripathi L."/>
            <person name="Tesfaye K."/>
            <person name="Chala A."/>
            <person name="Farbos A."/>
            <person name="O'Neill P."/>
            <person name="Moore K."/>
            <person name="Grant M."/>
            <person name="Studholme D.J."/>
        </authorList>
    </citation>
    <scope>NUCLEOTIDE SEQUENCE [LARGE SCALE GENOMIC DNA]</scope>
    <source>
        <tissue evidence="2">Leaf</tissue>
    </source>
</reference>
<organism evidence="2">
    <name type="scientific">Ensete ventricosum</name>
    <name type="common">Abyssinian banana</name>
    <name type="synonym">Musa ensete</name>
    <dbReference type="NCBI Taxonomy" id="4639"/>
    <lineage>
        <taxon>Eukaryota</taxon>
        <taxon>Viridiplantae</taxon>
        <taxon>Streptophyta</taxon>
        <taxon>Embryophyta</taxon>
        <taxon>Tracheophyta</taxon>
        <taxon>Spermatophyta</taxon>
        <taxon>Magnoliopsida</taxon>
        <taxon>Liliopsida</taxon>
        <taxon>Zingiberales</taxon>
        <taxon>Musaceae</taxon>
        <taxon>Ensete</taxon>
    </lineage>
</organism>
<evidence type="ECO:0000256" key="1">
    <source>
        <dbReference type="SAM" id="MobiDB-lite"/>
    </source>
</evidence>
<evidence type="ECO:0000313" key="2">
    <source>
        <dbReference type="EMBL" id="RZR72226.1"/>
    </source>
</evidence>
<accession>A0A445MDE2</accession>
<feature type="compositionally biased region" description="Low complexity" evidence="1">
    <location>
        <begin position="230"/>
        <end position="243"/>
    </location>
</feature>
<feature type="compositionally biased region" description="Polar residues" evidence="1">
    <location>
        <begin position="98"/>
        <end position="111"/>
    </location>
</feature>
<dbReference type="EMBL" id="KV875648">
    <property type="protein sequence ID" value="RZR72226.1"/>
    <property type="molecule type" value="Genomic_DNA"/>
</dbReference>
<feature type="region of interest" description="Disordered" evidence="1">
    <location>
        <begin position="259"/>
        <end position="288"/>
    </location>
</feature>
<feature type="compositionally biased region" description="Basic and acidic residues" evidence="1">
    <location>
        <begin position="11"/>
        <end position="26"/>
    </location>
</feature>
<sequence>MMVQKPQRNSNRREGSGQGKQKDAGRRRGFYLGRKKRRRAKLGQRDPIPGEAAVGDGEWGAGRRRRDWGWDRKRTRGSALVGLINGRGEADERLRSNPVLQSGSDHPSSDSGLPFPSPSFPTRPVEELSVTTNPFKRTTAEGNMAPHSILYKPPTFPSRSPSDVGLKQNPGAAPESGGNHGSLACLLPTDTISPGEAKPNPIVAFNPTSNLLVAAPVPTRCLRPRPLPESVPATPYSAPSSPSEISRNRIVQAEIHGAEAEKEKHAWGSGGGRSPLVRLPTCVGSKSN</sequence>
<dbReference type="AlphaFoldDB" id="A0A445MDE2"/>
<dbReference type="Proteomes" id="UP000290560">
    <property type="component" value="Unassembled WGS sequence"/>
</dbReference>
<proteinExistence type="predicted"/>